<evidence type="ECO:0000259" key="8">
    <source>
        <dbReference type="Pfam" id="PF00892"/>
    </source>
</evidence>
<evidence type="ECO:0000256" key="4">
    <source>
        <dbReference type="ARBA" id="ARBA00022989"/>
    </source>
</evidence>
<dbReference type="InterPro" id="IPR050638">
    <property type="entry name" value="AA-Vitamin_Transporters"/>
</dbReference>
<keyword evidence="3 7" id="KW-0812">Transmembrane</keyword>
<feature type="transmembrane region" description="Helical" evidence="7">
    <location>
        <begin position="45"/>
        <end position="64"/>
    </location>
</feature>
<evidence type="ECO:0000256" key="5">
    <source>
        <dbReference type="ARBA" id="ARBA00023136"/>
    </source>
</evidence>
<name>A0ABR9P4Y5_9ACTN</name>
<dbReference type="PANTHER" id="PTHR32322">
    <property type="entry name" value="INNER MEMBRANE TRANSPORTER"/>
    <property type="match status" value="1"/>
</dbReference>
<feature type="transmembrane region" description="Helical" evidence="7">
    <location>
        <begin position="132"/>
        <end position="150"/>
    </location>
</feature>
<dbReference type="InterPro" id="IPR037185">
    <property type="entry name" value="EmrE-like"/>
</dbReference>
<feature type="transmembrane region" description="Helical" evidence="7">
    <location>
        <begin position="276"/>
        <end position="296"/>
    </location>
</feature>
<reference evidence="9 10" key="1">
    <citation type="submission" date="2020-09" db="EMBL/GenBank/DDBJ databases">
        <title>Diversity and distribution of actinomycetes associated with coral in the coast of Hainan.</title>
        <authorList>
            <person name="Li F."/>
        </authorList>
    </citation>
    <scope>NUCLEOTIDE SEQUENCE [LARGE SCALE GENOMIC DNA]</scope>
    <source>
        <strain evidence="9 10">HNM0947</strain>
    </source>
</reference>
<proteinExistence type="inferred from homology"/>
<dbReference type="SUPFAM" id="SSF103481">
    <property type="entry name" value="Multidrug resistance efflux transporter EmrE"/>
    <property type="match status" value="2"/>
</dbReference>
<dbReference type="InterPro" id="IPR000620">
    <property type="entry name" value="EamA_dom"/>
</dbReference>
<evidence type="ECO:0000256" key="2">
    <source>
        <dbReference type="ARBA" id="ARBA00007362"/>
    </source>
</evidence>
<feature type="transmembrane region" description="Helical" evidence="7">
    <location>
        <begin position="156"/>
        <end position="177"/>
    </location>
</feature>
<protein>
    <submittedName>
        <fullName evidence="9">DMT family transporter</fullName>
    </submittedName>
</protein>
<dbReference type="Proteomes" id="UP000806528">
    <property type="component" value="Unassembled WGS sequence"/>
</dbReference>
<dbReference type="Pfam" id="PF00892">
    <property type="entry name" value="EamA"/>
    <property type="match status" value="2"/>
</dbReference>
<evidence type="ECO:0000256" key="3">
    <source>
        <dbReference type="ARBA" id="ARBA00022692"/>
    </source>
</evidence>
<evidence type="ECO:0000313" key="9">
    <source>
        <dbReference type="EMBL" id="MBE2998911.1"/>
    </source>
</evidence>
<feature type="transmembrane region" description="Helical" evidence="7">
    <location>
        <begin position="101"/>
        <end position="123"/>
    </location>
</feature>
<feature type="region of interest" description="Disordered" evidence="6">
    <location>
        <begin position="301"/>
        <end position="327"/>
    </location>
</feature>
<feature type="transmembrane region" description="Helical" evidence="7">
    <location>
        <begin position="73"/>
        <end position="95"/>
    </location>
</feature>
<dbReference type="RefSeq" id="WP_193121557.1">
    <property type="nucleotide sequence ID" value="NZ_JADBGI010000007.1"/>
</dbReference>
<feature type="transmembrane region" description="Helical" evidence="7">
    <location>
        <begin position="219"/>
        <end position="242"/>
    </location>
</feature>
<feature type="domain" description="EamA" evidence="8">
    <location>
        <begin position="14"/>
        <end position="146"/>
    </location>
</feature>
<evidence type="ECO:0000256" key="7">
    <source>
        <dbReference type="SAM" id="Phobius"/>
    </source>
</evidence>
<accession>A0ABR9P4Y5</accession>
<organism evidence="9 10">
    <name type="scientific">Nocardiopsis coralli</name>
    <dbReference type="NCBI Taxonomy" id="2772213"/>
    <lineage>
        <taxon>Bacteria</taxon>
        <taxon>Bacillati</taxon>
        <taxon>Actinomycetota</taxon>
        <taxon>Actinomycetes</taxon>
        <taxon>Streptosporangiales</taxon>
        <taxon>Nocardiopsidaceae</taxon>
        <taxon>Nocardiopsis</taxon>
    </lineage>
</organism>
<dbReference type="EMBL" id="JADBGI010000007">
    <property type="protein sequence ID" value="MBE2998911.1"/>
    <property type="molecule type" value="Genomic_DNA"/>
</dbReference>
<sequence length="327" mass="33576">MTEPRPRRPGLPLLSAGLVVLWSSGFIGAEIGTSRDLAGASATALLAWRFLLVAALLGALVLVLRRRMARRDVFWHGVIGLLTQAGYLWGVGAAAEQGVAAGTSALIAALQPIVGASLASLLLGERVARTQALGLGVGVVGVALVVGGDLRSADGASAWAHLLPFAAMLALVAGTLLERRARPCADLLPALAVQTGVSAVLFTVVAGATGTFTPPTEPLFWGAVVWLALLSNLGAYALYWMVLARSDVARVSGLLYLTPPTTMLWAWAMFGTAPTATGLAGLVVCAGAVALIGSGLRPRRRCGPEGGGSPRPAPAPARAPEHRGPRR</sequence>
<feature type="transmembrane region" description="Helical" evidence="7">
    <location>
        <begin position="189"/>
        <end position="213"/>
    </location>
</feature>
<comment type="caution">
    <text evidence="9">The sequence shown here is derived from an EMBL/GenBank/DDBJ whole genome shotgun (WGS) entry which is preliminary data.</text>
</comment>
<keyword evidence="10" id="KW-1185">Reference proteome</keyword>
<evidence type="ECO:0000256" key="6">
    <source>
        <dbReference type="SAM" id="MobiDB-lite"/>
    </source>
</evidence>
<comment type="similarity">
    <text evidence="2">Belongs to the EamA transporter family.</text>
</comment>
<dbReference type="PANTHER" id="PTHR32322:SF2">
    <property type="entry name" value="EAMA DOMAIN-CONTAINING PROTEIN"/>
    <property type="match status" value="1"/>
</dbReference>
<feature type="domain" description="EamA" evidence="8">
    <location>
        <begin position="159"/>
        <end position="292"/>
    </location>
</feature>
<feature type="transmembrane region" description="Helical" evidence="7">
    <location>
        <begin position="254"/>
        <end position="270"/>
    </location>
</feature>
<evidence type="ECO:0000256" key="1">
    <source>
        <dbReference type="ARBA" id="ARBA00004141"/>
    </source>
</evidence>
<evidence type="ECO:0000313" key="10">
    <source>
        <dbReference type="Proteomes" id="UP000806528"/>
    </source>
</evidence>
<keyword evidence="4 7" id="KW-1133">Transmembrane helix</keyword>
<gene>
    <name evidence="9" type="ORF">IDM40_09365</name>
</gene>
<comment type="subcellular location">
    <subcellularLocation>
        <location evidence="1">Membrane</location>
        <topology evidence="1">Multi-pass membrane protein</topology>
    </subcellularLocation>
</comment>
<keyword evidence="5 7" id="KW-0472">Membrane</keyword>